<evidence type="ECO:0000259" key="8">
    <source>
        <dbReference type="Pfam" id="PF13632"/>
    </source>
</evidence>
<keyword evidence="3" id="KW-0808">Transferase</keyword>
<evidence type="ECO:0000256" key="2">
    <source>
        <dbReference type="ARBA" id="ARBA00022676"/>
    </source>
</evidence>
<dbReference type="PANTHER" id="PTHR43867">
    <property type="entry name" value="CELLULOSE SYNTHASE CATALYTIC SUBUNIT A [UDP-FORMING]"/>
    <property type="match status" value="1"/>
</dbReference>
<evidence type="ECO:0000256" key="7">
    <source>
        <dbReference type="SAM" id="Phobius"/>
    </source>
</evidence>
<keyword evidence="5 7" id="KW-1133">Transmembrane helix</keyword>
<sequence length="493" mass="57171">MRGDKLDSRKSLIAAIKRPFSAFDGFVSRLSDWLIDWTPFILVTTYYIVSTAIYVFCSYQQIKVFYFFYMCTNFYIAMTCVVEAFLAMTPIREARKEAFRIEGNGRRFPSPDQELPMLDLLIVAYLPNEKDIVKDQVHYALDELAYPKNKIRVNLLYNTPAPIEPLETELHAMAEQYSELRVIKVPKSKSKADNLNHFLTLETDADIISIFDCDHFPHPHNPRWAAERFVADPTVDIIQGRCVVYNTDETFYAKMIAIEFDKIYATSHPGRSRMFGFGLFCGSNGYWRAGVLRQIRMDEFMLTEDIDSGLRAYAQNKKAVHDLNVISYEMAPNNFAAFWNQRLRWAQGWTQASYRHMPLVWNQPPSGKRGLDQRFGILSLLLIREMSYYLVTQHTCLILSFIITGFPSSPAMLIRLIFFEYPLAEWFLFFTVTCLIITLAVTEMVRSEFTSWRAMLAFAAIYPFYLILSATMGLYAHARQIVKYSSWNPTARS</sequence>
<dbReference type="EMBL" id="JAACFV010000057">
    <property type="protein sequence ID" value="KAF7508181.1"/>
    <property type="molecule type" value="Genomic_DNA"/>
</dbReference>
<dbReference type="CDD" id="cd06423">
    <property type="entry name" value="CESA_like"/>
    <property type="match status" value="1"/>
</dbReference>
<protein>
    <recommendedName>
        <fullName evidence="8">Glycosyltransferase 2-like domain-containing protein</fullName>
    </recommendedName>
</protein>
<organism evidence="9 10">
    <name type="scientific">Endocarpon pusillum</name>
    <dbReference type="NCBI Taxonomy" id="364733"/>
    <lineage>
        <taxon>Eukaryota</taxon>
        <taxon>Fungi</taxon>
        <taxon>Dikarya</taxon>
        <taxon>Ascomycota</taxon>
        <taxon>Pezizomycotina</taxon>
        <taxon>Eurotiomycetes</taxon>
        <taxon>Chaetothyriomycetidae</taxon>
        <taxon>Verrucariales</taxon>
        <taxon>Verrucariaceae</taxon>
        <taxon>Endocarpon</taxon>
    </lineage>
</organism>
<keyword evidence="2" id="KW-0328">Glycosyltransferase</keyword>
<comment type="caution">
    <text evidence="9">The sequence shown here is derived from an EMBL/GenBank/DDBJ whole genome shotgun (WGS) entry which is preliminary data.</text>
</comment>
<evidence type="ECO:0000313" key="10">
    <source>
        <dbReference type="Proteomes" id="UP000606974"/>
    </source>
</evidence>
<evidence type="ECO:0000256" key="4">
    <source>
        <dbReference type="ARBA" id="ARBA00022692"/>
    </source>
</evidence>
<evidence type="ECO:0000256" key="1">
    <source>
        <dbReference type="ARBA" id="ARBA00004141"/>
    </source>
</evidence>
<feature type="transmembrane region" description="Helical" evidence="7">
    <location>
        <begin position="454"/>
        <end position="476"/>
    </location>
</feature>
<gene>
    <name evidence="9" type="ORF">GJ744_009478</name>
</gene>
<name>A0A8H7E640_9EURO</name>
<dbReference type="PANTHER" id="PTHR43867:SF2">
    <property type="entry name" value="CELLULOSE SYNTHASE CATALYTIC SUBUNIT A [UDP-FORMING]"/>
    <property type="match status" value="1"/>
</dbReference>
<dbReference type="GO" id="GO:0016757">
    <property type="term" value="F:glycosyltransferase activity"/>
    <property type="evidence" value="ECO:0007669"/>
    <property type="project" value="UniProtKB-KW"/>
</dbReference>
<dbReference type="InterPro" id="IPR050321">
    <property type="entry name" value="Glycosyltr_2/OpgH_subfam"/>
</dbReference>
<feature type="transmembrane region" description="Helical" evidence="7">
    <location>
        <begin position="64"/>
        <end position="88"/>
    </location>
</feature>
<dbReference type="GO" id="GO:0016020">
    <property type="term" value="C:membrane"/>
    <property type="evidence" value="ECO:0007669"/>
    <property type="project" value="UniProtKB-SubCell"/>
</dbReference>
<keyword evidence="6 7" id="KW-0472">Membrane</keyword>
<dbReference type="AlphaFoldDB" id="A0A8H7E640"/>
<evidence type="ECO:0000313" key="9">
    <source>
        <dbReference type="EMBL" id="KAF7508181.1"/>
    </source>
</evidence>
<dbReference type="OrthoDB" id="72851at2759"/>
<evidence type="ECO:0000256" key="3">
    <source>
        <dbReference type="ARBA" id="ARBA00022679"/>
    </source>
</evidence>
<dbReference type="Proteomes" id="UP000606974">
    <property type="component" value="Unassembled WGS sequence"/>
</dbReference>
<feature type="domain" description="Glycosyltransferase 2-like" evidence="8">
    <location>
        <begin position="207"/>
        <end position="407"/>
    </location>
</feature>
<feature type="transmembrane region" description="Helical" evidence="7">
    <location>
        <begin position="418"/>
        <end position="442"/>
    </location>
</feature>
<feature type="transmembrane region" description="Helical" evidence="7">
    <location>
        <begin position="37"/>
        <end position="57"/>
    </location>
</feature>
<reference evidence="9" key="1">
    <citation type="submission" date="2020-02" db="EMBL/GenBank/DDBJ databases">
        <authorList>
            <person name="Palmer J.M."/>
        </authorList>
    </citation>
    <scope>NUCLEOTIDE SEQUENCE</scope>
    <source>
        <strain evidence="9">EPUS1.4</strain>
        <tissue evidence="9">Thallus</tissue>
    </source>
</reference>
<dbReference type="InterPro" id="IPR029044">
    <property type="entry name" value="Nucleotide-diphossugar_trans"/>
</dbReference>
<dbReference type="SUPFAM" id="SSF53448">
    <property type="entry name" value="Nucleotide-diphospho-sugar transferases"/>
    <property type="match status" value="1"/>
</dbReference>
<comment type="subcellular location">
    <subcellularLocation>
        <location evidence="1">Membrane</location>
        <topology evidence="1">Multi-pass membrane protein</topology>
    </subcellularLocation>
</comment>
<evidence type="ECO:0000256" key="5">
    <source>
        <dbReference type="ARBA" id="ARBA00022989"/>
    </source>
</evidence>
<proteinExistence type="predicted"/>
<dbReference type="InterPro" id="IPR001173">
    <property type="entry name" value="Glyco_trans_2-like"/>
</dbReference>
<keyword evidence="10" id="KW-1185">Reference proteome</keyword>
<dbReference type="Gene3D" id="3.90.550.10">
    <property type="entry name" value="Spore Coat Polysaccharide Biosynthesis Protein SpsA, Chain A"/>
    <property type="match status" value="1"/>
</dbReference>
<keyword evidence="4 7" id="KW-0812">Transmembrane</keyword>
<accession>A0A8H7E640</accession>
<evidence type="ECO:0000256" key="6">
    <source>
        <dbReference type="ARBA" id="ARBA00023136"/>
    </source>
</evidence>
<dbReference type="Pfam" id="PF13632">
    <property type="entry name" value="Glyco_trans_2_3"/>
    <property type="match status" value="1"/>
</dbReference>